<dbReference type="InterPro" id="IPR010049">
    <property type="entry name" value="MTA_SAH_Nsdase"/>
</dbReference>
<dbReference type="GO" id="GO:0008782">
    <property type="term" value="F:adenosylhomocysteine nucleosidase activity"/>
    <property type="evidence" value="ECO:0007669"/>
    <property type="project" value="UniProtKB-EC"/>
</dbReference>
<dbReference type="NCBIfam" id="NF004079">
    <property type="entry name" value="PRK05584.1"/>
    <property type="match status" value="1"/>
</dbReference>
<keyword evidence="3" id="KW-0028">Amino-acid biosynthesis</keyword>
<keyword evidence="4" id="KW-0378">Hydrolase</keyword>
<dbReference type="GO" id="GO:0019284">
    <property type="term" value="P:L-methionine salvage from S-adenosylmethionine"/>
    <property type="evidence" value="ECO:0007669"/>
    <property type="project" value="TreeGrafter"/>
</dbReference>
<dbReference type="NCBIfam" id="TIGR01704">
    <property type="entry name" value="MTA_SAH-Nsdase"/>
    <property type="match status" value="1"/>
</dbReference>
<dbReference type="AlphaFoldDB" id="A0A2I7N5L1"/>
<dbReference type="EMBL" id="CP024847">
    <property type="protein sequence ID" value="AUR51754.1"/>
    <property type="molecule type" value="Genomic_DNA"/>
</dbReference>
<keyword evidence="5" id="KW-0486">Methionine biosynthesis</keyword>
<dbReference type="Pfam" id="PF01048">
    <property type="entry name" value="PNP_UDP_1"/>
    <property type="match status" value="1"/>
</dbReference>
<evidence type="ECO:0000256" key="1">
    <source>
        <dbReference type="ARBA" id="ARBA00004945"/>
    </source>
</evidence>
<dbReference type="SUPFAM" id="SSF53167">
    <property type="entry name" value="Purine and uridine phosphorylases"/>
    <property type="match status" value="1"/>
</dbReference>
<dbReference type="CDD" id="cd09008">
    <property type="entry name" value="MTAN"/>
    <property type="match status" value="1"/>
</dbReference>
<dbReference type="GO" id="GO:0019509">
    <property type="term" value="P:L-methionine salvage from methylthioadenosine"/>
    <property type="evidence" value="ECO:0007669"/>
    <property type="project" value="UniProtKB-UniPathway"/>
</dbReference>
<dbReference type="InterPro" id="IPR000845">
    <property type="entry name" value="Nucleoside_phosphorylase_d"/>
</dbReference>
<proteinExistence type="predicted"/>
<dbReference type="InterPro" id="IPR035994">
    <property type="entry name" value="Nucleoside_phosphorylase_sf"/>
</dbReference>
<dbReference type="PANTHER" id="PTHR46832:SF1">
    <property type="entry name" value="5'-METHYLTHIOADENOSINE_S-ADENOSYLHOMOCYSTEINE NUCLEOSIDASE"/>
    <property type="match status" value="1"/>
</dbReference>
<evidence type="ECO:0000256" key="5">
    <source>
        <dbReference type="ARBA" id="ARBA00023167"/>
    </source>
</evidence>
<dbReference type="PANTHER" id="PTHR46832">
    <property type="entry name" value="5'-METHYLTHIOADENOSINE/S-ADENOSYLHOMOCYSTEINE NUCLEOSIDASE"/>
    <property type="match status" value="1"/>
</dbReference>
<name>A0A2I7N5L1_9NEIS</name>
<dbReference type="UniPathway" id="UPA00904">
    <property type="reaction ID" value="UER00871"/>
</dbReference>
<sequence>MILGIICAMQEELDEITKELALTPVNRIDLCSNSYSVYTSGSHTIVSGVCGIGKVNAAVTTQLMIDKFTPDKIINVGVAGSLSQNLVFGDVVIAEDLVQHDFDITPFGVRLGQIARMDTFSFPTDSSVNKLILDNLALPENKIVLGRIVSGDQFIDDKSKAEFLAKEFDAVACEMEGAAIAHVCYLNKLPVCVIRSLSDMAGQDGEAIHSFNDLKFMAAARAAKVVVNLLEHI</sequence>
<dbReference type="GO" id="GO:0005829">
    <property type="term" value="C:cytosol"/>
    <property type="evidence" value="ECO:0007669"/>
    <property type="project" value="TreeGrafter"/>
</dbReference>
<evidence type="ECO:0000259" key="6">
    <source>
        <dbReference type="Pfam" id="PF01048"/>
    </source>
</evidence>
<evidence type="ECO:0000313" key="8">
    <source>
        <dbReference type="Proteomes" id="UP000236655"/>
    </source>
</evidence>
<dbReference type="Proteomes" id="UP000236655">
    <property type="component" value="Chromosome"/>
</dbReference>
<dbReference type="EC" id="3.2.2.9" evidence="2"/>
<keyword evidence="8" id="KW-1185">Reference proteome</keyword>
<accession>A0A2I7N5L1</accession>
<comment type="pathway">
    <text evidence="1">Amino-acid biosynthesis; L-methionine biosynthesis via salvage pathway; S-methyl-5-thio-alpha-D-ribose 1-phosphate from S-methyl-5'-thioadenosine (hydrolase route): step 1/2.</text>
</comment>
<dbReference type="Gene3D" id="3.40.50.1580">
    <property type="entry name" value="Nucleoside phosphorylase domain"/>
    <property type="match status" value="1"/>
</dbReference>
<dbReference type="RefSeq" id="WP_102951053.1">
    <property type="nucleotide sequence ID" value="NZ_CP024847.1"/>
</dbReference>
<evidence type="ECO:0000256" key="3">
    <source>
        <dbReference type="ARBA" id="ARBA00022605"/>
    </source>
</evidence>
<protein>
    <recommendedName>
        <fullName evidence="2">adenosylhomocysteine nucleosidase</fullName>
        <ecNumber evidence="2">3.2.2.9</ecNumber>
    </recommendedName>
</protein>
<organism evidence="7 8">
    <name type="scientific">Aquella oligotrophica</name>
    <dbReference type="NCBI Taxonomy" id="2067065"/>
    <lineage>
        <taxon>Bacteria</taxon>
        <taxon>Pseudomonadati</taxon>
        <taxon>Pseudomonadota</taxon>
        <taxon>Betaproteobacteria</taxon>
        <taxon>Neisseriales</taxon>
        <taxon>Neisseriaceae</taxon>
        <taxon>Aquella</taxon>
    </lineage>
</organism>
<dbReference type="GO" id="GO:0009164">
    <property type="term" value="P:nucleoside catabolic process"/>
    <property type="evidence" value="ECO:0007669"/>
    <property type="project" value="InterPro"/>
</dbReference>
<dbReference type="GO" id="GO:0008930">
    <property type="term" value="F:methylthioadenosine nucleosidase activity"/>
    <property type="evidence" value="ECO:0007669"/>
    <property type="project" value="InterPro"/>
</dbReference>
<gene>
    <name evidence="7" type="ORF">CUN60_05400</name>
</gene>
<evidence type="ECO:0000256" key="2">
    <source>
        <dbReference type="ARBA" id="ARBA00011974"/>
    </source>
</evidence>
<reference evidence="8" key="1">
    <citation type="submission" date="2017-11" db="EMBL/GenBank/DDBJ databases">
        <authorList>
            <person name="Chan K.G."/>
            <person name="Lee L.S."/>
        </authorList>
    </citation>
    <scope>NUCLEOTIDE SEQUENCE [LARGE SCALE GENOMIC DNA]</scope>
    <source>
        <strain evidence="8">DSM 100970</strain>
    </source>
</reference>
<dbReference type="KEGG" id="nba:CUN60_05400"/>
<evidence type="ECO:0000313" key="7">
    <source>
        <dbReference type="EMBL" id="AUR51754.1"/>
    </source>
</evidence>
<evidence type="ECO:0000256" key="4">
    <source>
        <dbReference type="ARBA" id="ARBA00022801"/>
    </source>
</evidence>
<feature type="domain" description="Nucleoside phosphorylase" evidence="6">
    <location>
        <begin position="3"/>
        <end position="229"/>
    </location>
</feature>
<dbReference type="OrthoDB" id="9792278at2"/>